<sequence>MDSLAPPGHRSSLKSPAHHSLSLKKSANSLRNSESLDNGGPHRVSLAHELAAAMMPEPNVTSQMLAEEFGLDFDDGGDGEEEDLDAFAATRGEQVDDPYISHGQPSTPPTQTLDHLEGVGTEFGQGTTTYNGSMMDEMDEFQTTFGSSSLAADDLASSQAQQDPLDLLAQNLQATDLFITQLRHVDAEQSAGTASEPPLERAAASMIGRLNDLARERETQVRTIQEYDRELKKMVEDVGWHDALGQLDPLENVEDLLDPSEKVKDPQTEEDQSRTPRAARTYSGESHIPSRRQSGRRGLYQVEEEEEDEREEGLLGDDPTYDNDHYDYDVPSPGKFRKHVDLPPAPPAADVPTPSSTLPQFSYVRTLTQSLSHSLTSLSEHAQVNGVNTTEAGRKLRALKNKIVELKADWDSADRSRVKIERWEAGLIDDLTIPDPAEDSSPELTFSSPSSRDTSLGPETPEIASGPKLPSRRVD</sequence>
<dbReference type="EMBL" id="KN823034">
    <property type="protein sequence ID" value="KIO25835.1"/>
    <property type="molecule type" value="Genomic_DNA"/>
</dbReference>
<feature type="compositionally biased region" description="Acidic residues" evidence="1">
    <location>
        <begin position="302"/>
        <end position="321"/>
    </location>
</feature>
<feature type="compositionally biased region" description="Low complexity" evidence="1">
    <location>
        <begin position="442"/>
        <end position="451"/>
    </location>
</feature>
<evidence type="ECO:0000256" key="1">
    <source>
        <dbReference type="SAM" id="MobiDB-lite"/>
    </source>
</evidence>
<feature type="compositionally biased region" description="Polar residues" evidence="1">
    <location>
        <begin position="23"/>
        <end position="36"/>
    </location>
</feature>
<feature type="region of interest" description="Disordered" evidence="1">
    <location>
        <begin position="1"/>
        <end position="42"/>
    </location>
</feature>
<proteinExistence type="predicted"/>
<keyword evidence="3" id="KW-1185">Reference proteome</keyword>
<protein>
    <submittedName>
        <fullName evidence="2">Uncharacterized protein</fullName>
    </submittedName>
</protein>
<evidence type="ECO:0000313" key="2">
    <source>
        <dbReference type="EMBL" id="KIO25835.1"/>
    </source>
</evidence>
<reference evidence="2 3" key="1">
    <citation type="submission" date="2014-04" db="EMBL/GenBank/DDBJ databases">
        <authorList>
            <consortium name="DOE Joint Genome Institute"/>
            <person name="Kuo A."/>
            <person name="Girlanda M."/>
            <person name="Perotto S."/>
            <person name="Kohler A."/>
            <person name="Nagy L.G."/>
            <person name="Floudas D."/>
            <person name="Copeland A."/>
            <person name="Barry K.W."/>
            <person name="Cichocki N."/>
            <person name="Veneault-Fourrey C."/>
            <person name="LaButti K."/>
            <person name="Lindquist E.A."/>
            <person name="Lipzen A."/>
            <person name="Lundell T."/>
            <person name="Morin E."/>
            <person name="Murat C."/>
            <person name="Sun H."/>
            <person name="Tunlid A."/>
            <person name="Henrissat B."/>
            <person name="Grigoriev I.V."/>
            <person name="Hibbett D.S."/>
            <person name="Martin F."/>
            <person name="Nordberg H.P."/>
            <person name="Cantor M.N."/>
            <person name="Hua S.X."/>
        </authorList>
    </citation>
    <scope>NUCLEOTIDE SEQUENCE [LARGE SCALE GENOMIC DNA]</scope>
    <source>
        <strain evidence="2 3">MUT 4182</strain>
    </source>
</reference>
<feature type="region of interest" description="Disordered" evidence="1">
    <location>
        <begin position="430"/>
        <end position="475"/>
    </location>
</feature>
<reference evidence="3" key="2">
    <citation type="submission" date="2015-01" db="EMBL/GenBank/DDBJ databases">
        <title>Evolutionary Origins and Diversification of the Mycorrhizal Mutualists.</title>
        <authorList>
            <consortium name="DOE Joint Genome Institute"/>
            <consortium name="Mycorrhizal Genomics Consortium"/>
            <person name="Kohler A."/>
            <person name="Kuo A."/>
            <person name="Nagy L.G."/>
            <person name="Floudas D."/>
            <person name="Copeland A."/>
            <person name="Barry K.W."/>
            <person name="Cichocki N."/>
            <person name="Veneault-Fourrey C."/>
            <person name="LaButti K."/>
            <person name="Lindquist E.A."/>
            <person name="Lipzen A."/>
            <person name="Lundell T."/>
            <person name="Morin E."/>
            <person name="Murat C."/>
            <person name="Riley R."/>
            <person name="Ohm R."/>
            <person name="Sun H."/>
            <person name="Tunlid A."/>
            <person name="Henrissat B."/>
            <person name="Grigoriev I.V."/>
            <person name="Hibbett D.S."/>
            <person name="Martin F."/>
        </authorList>
    </citation>
    <scope>NUCLEOTIDE SEQUENCE [LARGE SCALE GENOMIC DNA]</scope>
    <source>
        <strain evidence="3">MUT 4182</strain>
    </source>
</reference>
<feature type="compositionally biased region" description="Basic and acidic residues" evidence="1">
    <location>
        <begin position="259"/>
        <end position="274"/>
    </location>
</feature>
<organism evidence="2 3">
    <name type="scientific">Tulasnella calospora MUT 4182</name>
    <dbReference type="NCBI Taxonomy" id="1051891"/>
    <lineage>
        <taxon>Eukaryota</taxon>
        <taxon>Fungi</taxon>
        <taxon>Dikarya</taxon>
        <taxon>Basidiomycota</taxon>
        <taxon>Agaricomycotina</taxon>
        <taxon>Agaricomycetes</taxon>
        <taxon>Cantharellales</taxon>
        <taxon>Tulasnellaceae</taxon>
        <taxon>Tulasnella</taxon>
    </lineage>
</organism>
<evidence type="ECO:0000313" key="3">
    <source>
        <dbReference type="Proteomes" id="UP000054248"/>
    </source>
</evidence>
<name>A0A0C3Q810_9AGAM</name>
<gene>
    <name evidence="2" type="ORF">M407DRAFT_24792</name>
</gene>
<dbReference type="AlphaFoldDB" id="A0A0C3Q810"/>
<dbReference type="Proteomes" id="UP000054248">
    <property type="component" value="Unassembled WGS sequence"/>
</dbReference>
<dbReference type="OrthoDB" id="3364905at2759"/>
<accession>A0A0C3Q810</accession>
<feature type="region of interest" description="Disordered" evidence="1">
    <location>
        <begin position="259"/>
        <end position="324"/>
    </location>
</feature>
<dbReference type="HOGENOM" id="CLU_028821_0_0_1"/>
<feature type="non-terminal residue" evidence="2">
    <location>
        <position position="475"/>
    </location>
</feature>